<organism evidence="5 6">
    <name type="scientific">Pacificibacter maritimus</name>
    <dbReference type="NCBI Taxonomy" id="762213"/>
    <lineage>
        <taxon>Bacteria</taxon>
        <taxon>Pseudomonadati</taxon>
        <taxon>Pseudomonadota</taxon>
        <taxon>Alphaproteobacteria</taxon>
        <taxon>Rhodobacterales</taxon>
        <taxon>Roseobacteraceae</taxon>
        <taxon>Pacificibacter</taxon>
    </lineage>
</organism>
<evidence type="ECO:0000256" key="2">
    <source>
        <dbReference type="ARBA" id="ARBA00022908"/>
    </source>
</evidence>
<dbReference type="GO" id="GO:0015074">
    <property type="term" value="P:DNA integration"/>
    <property type="evidence" value="ECO:0007669"/>
    <property type="project" value="UniProtKB-KW"/>
</dbReference>
<dbReference type="GO" id="GO:0006310">
    <property type="term" value="P:DNA recombination"/>
    <property type="evidence" value="ECO:0007669"/>
    <property type="project" value="UniProtKB-KW"/>
</dbReference>
<dbReference type="EMBL" id="RKQK01000002">
    <property type="protein sequence ID" value="RPE66985.1"/>
    <property type="molecule type" value="Genomic_DNA"/>
</dbReference>
<dbReference type="InterPro" id="IPR011010">
    <property type="entry name" value="DNA_brk_join_enz"/>
</dbReference>
<comment type="caution">
    <text evidence="5">The sequence shown here is derived from an EMBL/GenBank/DDBJ whole genome shotgun (WGS) entry which is preliminary data.</text>
</comment>
<name>A0A3N4UEV5_9RHOB</name>
<dbReference type="Pfam" id="PF00589">
    <property type="entry name" value="Phage_integrase"/>
    <property type="match status" value="1"/>
</dbReference>
<evidence type="ECO:0000256" key="1">
    <source>
        <dbReference type="ARBA" id="ARBA00008857"/>
    </source>
</evidence>
<dbReference type="SUPFAM" id="SSF56349">
    <property type="entry name" value="DNA breaking-rejoining enzymes"/>
    <property type="match status" value="1"/>
</dbReference>
<protein>
    <submittedName>
        <fullName evidence="5">Phage integrase family protein</fullName>
    </submittedName>
</protein>
<dbReference type="PANTHER" id="PTHR30629:SF2">
    <property type="entry name" value="PROPHAGE INTEGRASE INTS-RELATED"/>
    <property type="match status" value="1"/>
</dbReference>
<reference evidence="5 6" key="1">
    <citation type="submission" date="2018-11" db="EMBL/GenBank/DDBJ databases">
        <title>Genomic Encyclopedia of Type Strains, Phase IV (KMG-IV): sequencing the most valuable type-strain genomes for metagenomic binning, comparative biology and taxonomic classification.</title>
        <authorList>
            <person name="Goeker M."/>
        </authorList>
    </citation>
    <scope>NUCLEOTIDE SEQUENCE [LARGE SCALE GENOMIC DNA]</scope>
    <source>
        <strain evidence="5 6">DSM 104731</strain>
    </source>
</reference>
<dbReference type="InterPro" id="IPR013762">
    <property type="entry name" value="Integrase-like_cat_sf"/>
</dbReference>
<dbReference type="RefSeq" id="WP_170162709.1">
    <property type="nucleotide sequence ID" value="NZ_RKQK01000002.1"/>
</dbReference>
<dbReference type="PROSITE" id="PS51898">
    <property type="entry name" value="TYR_RECOMBINASE"/>
    <property type="match status" value="1"/>
</dbReference>
<evidence type="ECO:0000313" key="5">
    <source>
        <dbReference type="EMBL" id="RPE66985.1"/>
    </source>
</evidence>
<dbReference type="Proteomes" id="UP000269689">
    <property type="component" value="Unassembled WGS sequence"/>
</dbReference>
<feature type="domain" description="Tyr recombinase" evidence="4">
    <location>
        <begin position="152"/>
        <end position="349"/>
    </location>
</feature>
<gene>
    <name evidence="5" type="ORF">EDD53_1389</name>
</gene>
<comment type="similarity">
    <text evidence="1">Belongs to the 'phage' integrase family.</text>
</comment>
<evidence type="ECO:0000256" key="3">
    <source>
        <dbReference type="ARBA" id="ARBA00023172"/>
    </source>
</evidence>
<keyword evidence="6" id="KW-1185">Reference proteome</keyword>
<accession>A0A3N4UEV5</accession>
<dbReference type="AlphaFoldDB" id="A0A3N4UEV5"/>
<keyword evidence="2" id="KW-0229">DNA integration</keyword>
<keyword evidence="3" id="KW-0233">DNA recombination</keyword>
<sequence length="367" mass="40887">MDINGEKRSKRTAVAEASDAPTLFELLGEYAAVFGATKKIWAPAGPRTKRTQAGRVIERVFKALLDRPVSSISVEEFAKCVNGYEAVKRLGAKNTANGQASKARLYLSPVLDWAAGRNTYSKLGSSRLPLLKVVGLENIHDPASNDPQISGKRDRVLKQEELQAILPFLKYPAPQIGKLRVDAKADFRPIAMRFMLFTAARREEVVEMRWRDLDRTNNVWRKPHVKSTKGGARSQDLPLSQSAVDILKVLPGWTSMQPNELVFPNSNGTGKLGNWQRFQNALYEATGTEGWHRHDLRRTAATLMRSIKVPASVIEQVLAHTDPFKSEGLGGAATNYIKLTRIMNNTRDPQEEALSRLAEALIYIETL</sequence>
<dbReference type="Gene3D" id="1.10.443.10">
    <property type="entry name" value="Intergrase catalytic core"/>
    <property type="match status" value="1"/>
</dbReference>
<proteinExistence type="inferred from homology"/>
<dbReference type="PANTHER" id="PTHR30629">
    <property type="entry name" value="PROPHAGE INTEGRASE"/>
    <property type="match status" value="1"/>
</dbReference>
<dbReference type="GO" id="GO:0003677">
    <property type="term" value="F:DNA binding"/>
    <property type="evidence" value="ECO:0007669"/>
    <property type="project" value="InterPro"/>
</dbReference>
<dbReference type="InterPro" id="IPR050808">
    <property type="entry name" value="Phage_Integrase"/>
</dbReference>
<evidence type="ECO:0000313" key="6">
    <source>
        <dbReference type="Proteomes" id="UP000269689"/>
    </source>
</evidence>
<evidence type="ECO:0000259" key="4">
    <source>
        <dbReference type="PROSITE" id="PS51898"/>
    </source>
</evidence>
<dbReference type="InterPro" id="IPR002104">
    <property type="entry name" value="Integrase_catalytic"/>
</dbReference>